<dbReference type="Gene3D" id="3.30.565.10">
    <property type="entry name" value="Histidine kinase-like ATPase, C-terminal domain"/>
    <property type="match status" value="1"/>
</dbReference>
<dbReference type="SUPFAM" id="SSF55874">
    <property type="entry name" value="ATPase domain of HSP90 chaperone/DNA topoisomerase II/histidine kinase"/>
    <property type="match status" value="1"/>
</dbReference>
<dbReference type="Proteomes" id="UP000182149">
    <property type="component" value="Unassembled WGS sequence"/>
</dbReference>
<protein>
    <recommendedName>
        <fullName evidence="2">Signal transduction histidine kinase internal region domain-containing protein</fullName>
    </recommendedName>
</protein>
<dbReference type="InterPro" id="IPR036890">
    <property type="entry name" value="HATPase_C_sf"/>
</dbReference>
<dbReference type="InterPro" id="IPR050640">
    <property type="entry name" value="Bact_2-comp_sensor_kinase"/>
</dbReference>
<feature type="domain" description="Signal transduction histidine kinase internal region" evidence="2">
    <location>
        <begin position="321"/>
        <end position="393"/>
    </location>
</feature>
<keyword evidence="1" id="KW-0812">Transmembrane</keyword>
<name>A0A1L8QMU2_9ENTE</name>
<keyword evidence="1" id="KW-0472">Membrane</keyword>
<accession>A0A1L8QMU2</accession>
<evidence type="ECO:0000256" key="1">
    <source>
        <dbReference type="SAM" id="Phobius"/>
    </source>
</evidence>
<sequence length="521" mass="61914">MNNDIKQILLRYFVSMALFVIFIIILFSFFFLNVKQLETEESRTENLEQIMNFLETTQQQTKVEVDELYQNLIFRNNFSDYLMLPTNQYVEQNLSQGLGSKYIEESFQNILANSNTLIGITAYVNSERLFQLQKKPKIHTWLTTKNITYLINQTEDYKNVLLYFYYDLNNLSLKVSNDSFHYVIRNMDNDVSLGVVNKEEYQYENTIEYQNVRILVYRNKAGSLFIAAKIFGTAIIIIILFLITIWFSLQFSFRSYLQQYNSIMNRLKNNSSRTTDFEIIEISGKEGDLQRIAHEINESIIKREELIKSEYQNILLQERVELSNLQHQIDPHFLFNNLEFIRMKAFLKNDYEISQFIFEVSQLYRYSLSKAAVISLDEEISMMRTYLNIYKTRDDGNIHFKIDNQISELNIPKFSLQPFVENYIKYGVQKNSKNYLLIKCLELDNRYIFSFLDNGKGTTIETLQEIYRKIEEKSHLEKSIGIANSIKRLKLFYKTQVDYEIKNIPNHGFFVKITIFKMKNV</sequence>
<dbReference type="RefSeq" id="WP_071875811.1">
    <property type="nucleotide sequence ID" value="NZ_JBHSHF010000022.1"/>
</dbReference>
<organism evidence="3 4">
    <name type="scientific">Enterococcus aquimarinus</name>
    <dbReference type="NCBI Taxonomy" id="328396"/>
    <lineage>
        <taxon>Bacteria</taxon>
        <taxon>Bacillati</taxon>
        <taxon>Bacillota</taxon>
        <taxon>Bacilli</taxon>
        <taxon>Lactobacillales</taxon>
        <taxon>Enterococcaceae</taxon>
        <taxon>Enterococcus</taxon>
    </lineage>
</organism>
<dbReference type="STRING" id="328396.RU93_GL001585"/>
<keyword evidence="4" id="KW-1185">Reference proteome</keyword>
<dbReference type="GO" id="GO:0000155">
    <property type="term" value="F:phosphorelay sensor kinase activity"/>
    <property type="evidence" value="ECO:0007669"/>
    <property type="project" value="InterPro"/>
</dbReference>
<comment type="caution">
    <text evidence="3">The sequence shown here is derived from an EMBL/GenBank/DDBJ whole genome shotgun (WGS) entry which is preliminary data.</text>
</comment>
<dbReference type="EMBL" id="JXKD01000030">
    <property type="protein sequence ID" value="OJG08823.1"/>
    <property type="molecule type" value="Genomic_DNA"/>
</dbReference>
<dbReference type="GO" id="GO:0016020">
    <property type="term" value="C:membrane"/>
    <property type="evidence" value="ECO:0007669"/>
    <property type="project" value="InterPro"/>
</dbReference>
<dbReference type="PANTHER" id="PTHR34220">
    <property type="entry name" value="SENSOR HISTIDINE KINASE YPDA"/>
    <property type="match status" value="1"/>
</dbReference>
<proteinExistence type="predicted"/>
<reference evidence="3 4" key="1">
    <citation type="submission" date="2014-12" db="EMBL/GenBank/DDBJ databases">
        <title>Draft genome sequences of 29 type strains of Enterococci.</title>
        <authorList>
            <person name="Zhong Z."/>
            <person name="Sun Z."/>
            <person name="Liu W."/>
            <person name="Zhang W."/>
            <person name="Zhang H."/>
        </authorList>
    </citation>
    <scope>NUCLEOTIDE SEQUENCE [LARGE SCALE GENOMIC DNA]</scope>
    <source>
        <strain evidence="3 4">DSM 17690</strain>
    </source>
</reference>
<evidence type="ECO:0000313" key="3">
    <source>
        <dbReference type="EMBL" id="OJG08823.1"/>
    </source>
</evidence>
<feature type="transmembrane region" description="Helical" evidence="1">
    <location>
        <begin position="12"/>
        <end position="34"/>
    </location>
</feature>
<evidence type="ECO:0000313" key="4">
    <source>
        <dbReference type="Proteomes" id="UP000182149"/>
    </source>
</evidence>
<gene>
    <name evidence="3" type="ORF">RU93_GL001585</name>
</gene>
<dbReference type="Pfam" id="PF06580">
    <property type="entry name" value="His_kinase"/>
    <property type="match status" value="1"/>
</dbReference>
<keyword evidence="1" id="KW-1133">Transmembrane helix</keyword>
<dbReference type="InterPro" id="IPR010559">
    <property type="entry name" value="Sig_transdc_His_kin_internal"/>
</dbReference>
<dbReference type="PANTHER" id="PTHR34220:SF7">
    <property type="entry name" value="SENSOR HISTIDINE KINASE YPDA"/>
    <property type="match status" value="1"/>
</dbReference>
<evidence type="ECO:0000259" key="2">
    <source>
        <dbReference type="Pfam" id="PF06580"/>
    </source>
</evidence>
<feature type="transmembrane region" description="Helical" evidence="1">
    <location>
        <begin position="223"/>
        <end position="249"/>
    </location>
</feature>
<dbReference type="AlphaFoldDB" id="A0A1L8QMU2"/>